<evidence type="ECO:0000313" key="2">
    <source>
        <dbReference type="EMBL" id="EUC33114.1"/>
    </source>
</evidence>
<feature type="region of interest" description="Disordered" evidence="1">
    <location>
        <begin position="335"/>
        <end position="389"/>
    </location>
</feature>
<dbReference type="EMBL" id="KI964617">
    <property type="protein sequence ID" value="EUC33114.1"/>
    <property type="molecule type" value="Genomic_DNA"/>
</dbReference>
<protein>
    <submittedName>
        <fullName evidence="2">Uncharacterized protein</fullName>
    </submittedName>
</protein>
<dbReference type="Proteomes" id="UP000053841">
    <property type="component" value="Unassembled WGS sequence"/>
</dbReference>
<dbReference type="AlphaFoldDB" id="W6YC43"/>
<dbReference type="HOGENOM" id="CLU_709773_0_0_1"/>
<feature type="region of interest" description="Disordered" evidence="1">
    <location>
        <begin position="250"/>
        <end position="269"/>
    </location>
</feature>
<reference evidence="2 3" key="1">
    <citation type="journal article" date="2013" name="PLoS Genet.">
        <title>Comparative genome structure, secondary metabolite, and effector coding capacity across Cochliobolus pathogens.</title>
        <authorList>
            <person name="Condon B.J."/>
            <person name="Leng Y."/>
            <person name="Wu D."/>
            <person name="Bushley K.E."/>
            <person name="Ohm R.A."/>
            <person name="Otillar R."/>
            <person name="Martin J."/>
            <person name="Schackwitz W."/>
            <person name="Grimwood J."/>
            <person name="MohdZainudin N."/>
            <person name="Xue C."/>
            <person name="Wang R."/>
            <person name="Manning V.A."/>
            <person name="Dhillon B."/>
            <person name="Tu Z.J."/>
            <person name="Steffenson B.J."/>
            <person name="Salamov A."/>
            <person name="Sun H."/>
            <person name="Lowry S."/>
            <person name="LaButti K."/>
            <person name="Han J."/>
            <person name="Copeland A."/>
            <person name="Lindquist E."/>
            <person name="Barry K."/>
            <person name="Schmutz J."/>
            <person name="Baker S.E."/>
            <person name="Ciuffetti L.M."/>
            <person name="Grigoriev I.V."/>
            <person name="Zhong S."/>
            <person name="Turgeon B.G."/>
        </authorList>
    </citation>
    <scope>NUCLEOTIDE SEQUENCE [LARGE SCALE GENOMIC DNA]</scope>
    <source>
        <strain evidence="2 3">26-R-13</strain>
    </source>
</reference>
<accession>W6YC43</accession>
<gene>
    <name evidence="2" type="ORF">COCCADRAFT_26522</name>
</gene>
<feature type="region of interest" description="Disordered" evidence="1">
    <location>
        <begin position="200"/>
        <end position="221"/>
    </location>
</feature>
<name>W6YC43_COCC2</name>
<keyword evidence="3" id="KW-1185">Reference proteome</keyword>
<evidence type="ECO:0000313" key="3">
    <source>
        <dbReference type="Proteomes" id="UP000053841"/>
    </source>
</evidence>
<evidence type="ECO:0000256" key="1">
    <source>
        <dbReference type="SAM" id="MobiDB-lite"/>
    </source>
</evidence>
<feature type="region of interest" description="Disordered" evidence="1">
    <location>
        <begin position="85"/>
        <end position="107"/>
    </location>
</feature>
<organism evidence="2 3">
    <name type="scientific">Cochliobolus carbonum (strain 26-R-13)</name>
    <name type="common">Maize leaf spot fungus</name>
    <name type="synonym">Bipolaris zeicola</name>
    <dbReference type="NCBI Taxonomy" id="930089"/>
    <lineage>
        <taxon>Eukaryota</taxon>
        <taxon>Fungi</taxon>
        <taxon>Dikarya</taxon>
        <taxon>Ascomycota</taxon>
        <taxon>Pezizomycotina</taxon>
        <taxon>Dothideomycetes</taxon>
        <taxon>Pleosporomycetidae</taxon>
        <taxon>Pleosporales</taxon>
        <taxon>Pleosporineae</taxon>
        <taxon>Pleosporaceae</taxon>
        <taxon>Bipolaris</taxon>
    </lineage>
</organism>
<dbReference type="KEGG" id="bze:COCCADRAFT_26522"/>
<proteinExistence type="predicted"/>
<dbReference type="RefSeq" id="XP_007712574.1">
    <property type="nucleotide sequence ID" value="XM_007714384.1"/>
</dbReference>
<sequence length="389" mass="41423">MRLAMTSLDEEARAARGAGGVVGGGWGFLQQAIRQTRAGAPGSLKTQWDDVRRRTGNCSSGCREGIGRGGERWVEKEELCVCARGQGSGQRQGSGPARRRPGTDKPQTEFFSANFANDTPMPQTACLDLDSVPPCRSGPSPRQDMAPLSNGVDNDAAQGCPIHHPPFAAPPAAPLPITPACMPVCSQVSQGRERERCRHVHQGGPWRPPAPTLPLPADRRPARPRASCIQLLRISMHVEVRTATVALPLHPAKEGDPMPETEASRGEGSIGKAGSVLACIVITHHHQHHHCRITMTPPSRVVGEEDECHGSRLLAGLGRPMCGCGRASIGSHVARGQGETKCEAGTTVRSPTTAQPEARDPPSSWPKFASSHQFPARPAASRLPCAIPR</sequence>
<dbReference type="GeneID" id="19146013"/>